<reference evidence="3" key="4">
    <citation type="submission" date="2019-03" db="UniProtKB">
        <authorList>
            <consortium name="EnsemblPlants"/>
        </authorList>
    </citation>
    <scope>IDENTIFICATION</scope>
</reference>
<dbReference type="PANTHER" id="PTHR31718:SF64">
    <property type="entry name" value="OS10G0361900 PROTEIN"/>
    <property type="match status" value="1"/>
</dbReference>
<dbReference type="PROSITE" id="PS50095">
    <property type="entry name" value="PLAT"/>
    <property type="match status" value="1"/>
</dbReference>
<evidence type="ECO:0000313" key="4">
    <source>
        <dbReference type="Proteomes" id="UP000015105"/>
    </source>
</evidence>
<name>A0A453DG69_AEGTS</name>
<reference evidence="4" key="1">
    <citation type="journal article" date="2014" name="Science">
        <title>Ancient hybridizations among the ancestral genomes of bread wheat.</title>
        <authorList>
            <consortium name="International Wheat Genome Sequencing Consortium,"/>
            <person name="Marcussen T."/>
            <person name="Sandve S.R."/>
            <person name="Heier L."/>
            <person name="Spannagl M."/>
            <person name="Pfeifer M."/>
            <person name="Jakobsen K.S."/>
            <person name="Wulff B.B."/>
            <person name="Steuernagel B."/>
            <person name="Mayer K.F."/>
            <person name="Olsen O.A."/>
        </authorList>
    </citation>
    <scope>NUCLEOTIDE SEQUENCE [LARGE SCALE GENOMIC DNA]</scope>
    <source>
        <strain evidence="4">cv. AL8/78</strain>
    </source>
</reference>
<accession>A0A453DG69</accession>
<reference evidence="3" key="3">
    <citation type="journal article" date="2017" name="Nature">
        <title>Genome sequence of the progenitor of the wheat D genome Aegilops tauschii.</title>
        <authorList>
            <person name="Luo M.C."/>
            <person name="Gu Y.Q."/>
            <person name="Puiu D."/>
            <person name="Wang H."/>
            <person name="Twardziok S.O."/>
            <person name="Deal K.R."/>
            <person name="Huo N."/>
            <person name="Zhu T."/>
            <person name="Wang L."/>
            <person name="Wang Y."/>
            <person name="McGuire P.E."/>
            <person name="Liu S."/>
            <person name="Long H."/>
            <person name="Ramasamy R.K."/>
            <person name="Rodriguez J.C."/>
            <person name="Van S.L."/>
            <person name="Yuan L."/>
            <person name="Wang Z."/>
            <person name="Xia Z."/>
            <person name="Xiao L."/>
            <person name="Anderson O.D."/>
            <person name="Ouyang S."/>
            <person name="Liang Y."/>
            <person name="Zimin A.V."/>
            <person name="Pertea G."/>
            <person name="Qi P."/>
            <person name="Bennetzen J.L."/>
            <person name="Dai X."/>
            <person name="Dawson M.W."/>
            <person name="Muller H.G."/>
            <person name="Kugler K."/>
            <person name="Rivarola-Duarte L."/>
            <person name="Spannagl M."/>
            <person name="Mayer K.F.X."/>
            <person name="Lu F.H."/>
            <person name="Bevan M.W."/>
            <person name="Leroy P."/>
            <person name="Li P."/>
            <person name="You F.M."/>
            <person name="Sun Q."/>
            <person name="Liu Z."/>
            <person name="Lyons E."/>
            <person name="Wicker T."/>
            <person name="Salzberg S.L."/>
            <person name="Devos K.M."/>
            <person name="Dvorak J."/>
        </authorList>
    </citation>
    <scope>NUCLEOTIDE SEQUENCE [LARGE SCALE GENOMIC DNA]</scope>
    <source>
        <strain evidence="3">cv. AL8/78</strain>
    </source>
</reference>
<feature type="domain" description="PLAT" evidence="2">
    <location>
        <begin position="37"/>
        <end position="162"/>
    </location>
</feature>
<dbReference type="Proteomes" id="UP000015105">
    <property type="component" value="Chromosome 2D"/>
</dbReference>
<organism evidence="3 4">
    <name type="scientific">Aegilops tauschii subsp. strangulata</name>
    <name type="common">Goatgrass</name>
    <dbReference type="NCBI Taxonomy" id="200361"/>
    <lineage>
        <taxon>Eukaryota</taxon>
        <taxon>Viridiplantae</taxon>
        <taxon>Streptophyta</taxon>
        <taxon>Embryophyta</taxon>
        <taxon>Tracheophyta</taxon>
        <taxon>Spermatophyta</taxon>
        <taxon>Magnoliopsida</taxon>
        <taxon>Liliopsida</taxon>
        <taxon>Poales</taxon>
        <taxon>Poaceae</taxon>
        <taxon>BOP clade</taxon>
        <taxon>Pooideae</taxon>
        <taxon>Triticodae</taxon>
        <taxon>Triticeae</taxon>
        <taxon>Triticinae</taxon>
        <taxon>Aegilops</taxon>
    </lineage>
</organism>
<dbReference type="STRING" id="200361.A0A453DG69"/>
<dbReference type="AlphaFoldDB" id="A0A453DG69"/>
<keyword evidence="4" id="KW-1185">Reference proteome</keyword>
<dbReference type="SUPFAM" id="SSF49723">
    <property type="entry name" value="Lipase/lipooxygenase domain (PLAT/LH2 domain)"/>
    <property type="match status" value="1"/>
</dbReference>
<dbReference type="InterPro" id="IPR001024">
    <property type="entry name" value="PLAT/LH2_dom"/>
</dbReference>
<comment type="caution">
    <text evidence="1">Lacks conserved residue(s) required for the propagation of feature annotation.</text>
</comment>
<protein>
    <recommendedName>
        <fullName evidence="2">PLAT domain-containing protein</fullName>
    </recommendedName>
</protein>
<evidence type="ECO:0000313" key="3">
    <source>
        <dbReference type="EnsemblPlants" id="AET2Gv21231200.2"/>
    </source>
</evidence>
<dbReference type="PANTHER" id="PTHR31718">
    <property type="entry name" value="PLAT DOMAIN-CONTAINING PROTEIN"/>
    <property type="match status" value="1"/>
</dbReference>
<sequence>MARSWLSRAILHALARMKILFALFLLALTVSSAYAPCKFIILVTTGDREDAGTDARVSLSVSTANGKKLVIKSLKPWGQKGHNNFEKGHTDKFEGSGKCLPSKPCRMLLESNGKGNKPGWFVDKVAFTQIEQKKLSQKEKTFNVNRLLARDESPGTLFVVVDDCAK</sequence>
<dbReference type="Pfam" id="PF01477">
    <property type="entry name" value="PLAT"/>
    <property type="match status" value="1"/>
</dbReference>
<dbReference type="InterPro" id="IPR036392">
    <property type="entry name" value="PLAT/LH2_dom_sf"/>
</dbReference>
<evidence type="ECO:0000259" key="2">
    <source>
        <dbReference type="PROSITE" id="PS50095"/>
    </source>
</evidence>
<reference evidence="3" key="5">
    <citation type="journal article" date="2021" name="G3 (Bethesda)">
        <title>Aegilops tauschii genome assembly Aet v5.0 features greater sequence contiguity and improved annotation.</title>
        <authorList>
            <person name="Wang L."/>
            <person name="Zhu T."/>
            <person name="Rodriguez J.C."/>
            <person name="Deal K.R."/>
            <person name="Dubcovsky J."/>
            <person name="McGuire P.E."/>
            <person name="Lux T."/>
            <person name="Spannagl M."/>
            <person name="Mayer K.F.X."/>
            <person name="Baldrich P."/>
            <person name="Meyers B.C."/>
            <person name="Huo N."/>
            <person name="Gu Y.Q."/>
            <person name="Zhou H."/>
            <person name="Devos K.M."/>
            <person name="Bennetzen J.L."/>
            <person name="Unver T."/>
            <person name="Budak H."/>
            <person name="Gulick P.J."/>
            <person name="Galiba G."/>
            <person name="Kalapos B."/>
            <person name="Nelson D.R."/>
            <person name="Li P."/>
            <person name="You F.M."/>
            <person name="Luo M.C."/>
            <person name="Dvorak J."/>
        </authorList>
    </citation>
    <scope>NUCLEOTIDE SEQUENCE [LARGE SCALE GENOMIC DNA]</scope>
    <source>
        <strain evidence="3">cv. AL8/78</strain>
    </source>
</reference>
<dbReference type="EnsemblPlants" id="AET2Gv21231200.2">
    <property type="protein sequence ID" value="AET2Gv21231200.2"/>
    <property type="gene ID" value="AET2Gv21231200"/>
</dbReference>
<proteinExistence type="predicted"/>
<dbReference type="Gramene" id="AET2Gv21231200.2">
    <property type="protein sequence ID" value="AET2Gv21231200.2"/>
    <property type="gene ID" value="AET2Gv21231200"/>
</dbReference>
<reference evidence="4" key="2">
    <citation type="journal article" date="2017" name="Nat. Plants">
        <title>The Aegilops tauschii genome reveals multiple impacts of transposons.</title>
        <authorList>
            <person name="Zhao G."/>
            <person name="Zou C."/>
            <person name="Li K."/>
            <person name="Wang K."/>
            <person name="Li T."/>
            <person name="Gao L."/>
            <person name="Zhang X."/>
            <person name="Wang H."/>
            <person name="Yang Z."/>
            <person name="Liu X."/>
            <person name="Jiang W."/>
            <person name="Mao L."/>
            <person name="Kong X."/>
            <person name="Jiao Y."/>
            <person name="Jia J."/>
        </authorList>
    </citation>
    <scope>NUCLEOTIDE SEQUENCE [LARGE SCALE GENOMIC DNA]</scope>
    <source>
        <strain evidence="4">cv. AL8/78</strain>
    </source>
</reference>
<dbReference type="Gene3D" id="2.60.60.20">
    <property type="entry name" value="PLAT/LH2 domain"/>
    <property type="match status" value="1"/>
</dbReference>
<evidence type="ECO:0000256" key="1">
    <source>
        <dbReference type="PROSITE-ProRule" id="PRU00152"/>
    </source>
</evidence>